<proteinExistence type="predicted"/>
<dbReference type="InterPro" id="IPR006119">
    <property type="entry name" value="Resolv_N"/>
</dbReference>
<evidence type="ECO:0000313" key="4">
    <source>
        <dbReference type="EMBL" id="HJB10758.1"/>
    </source>
</evidence>
<dbReference type="GO" id="GO:0000150">
    <property type="term" value="F:DNA strand exchange activity"/>
    <property type="evidence" value="ECO:0007669"/>
    <property type="project" value="InterPro"/>
</dbReference>
<dbReference type="CDD" id="cd00338">
    <property type="entry name" value="Ser_Recombinase"/>
    <property type="match status" value="1"/>
</dbReference>
<dbReference type="Pfam" id="PF00239">
    <property type="entry name" value="Resolvase"/>
    <property type="match status" value="1"/>
</dbReference>
<dbReference type="InterPro" id="IPR036162">
    <property type="entry name" value="Resolvase-like_N_sf"/>
</dbReference>
<evidence type="ECO:0000256" key="1">
    <source>
        <dbReference type="SAM" id="Coils"/>
    </source>
</evidence>
<dbReference type="Proteomes" id="UP000823823">
    <property type="component" value="Unassembled WGS sequence"/>
</dbReference>
<evidence type="ECO:0000259" key="3">
    <source>
        <dbReference type="PROSITE" id="PS51737"/>
    </source>
</evidence>
<dbReference type="Pfam" id="PF07508">
    <property type="entry name" value="Recombinase"/>
    <property type="match status" value="1"/>
</dbReference>
<dbReference type="InterPro" id="IPR011109">
    <property type="entry name" value="DNA_bind_recombinase_dom"/>
</dbReference>
<comment type="caution">
    <text evidence="4">The sequence shown here is derived from an EMBL/GenBank/DDBJ whole genome shotgun (WGS) entry which is preliminary data.</text>
</comment>
<evidence type="ECO:0000259" key="2">
    <source>
        <dbReference type="PROSITE" id="PS51736"/>
    </source>
</evidence>
<organism evidence="4 5">
    <name type="scientific">Candidatus Brachybacterium merdavium</name>
    <dbReference type="NCBI Taxonomy" id="2838513"/>
    <lineage>
        <taxon>Bacteria</taxon>
        <taxon>Bacillati</taxon>
        <taxon>Actinomycetota</taxon>
        <taxon>Actinomycetes</taxon>
        <taxon>Micrococcales</taxon>
        <taxon>Dermabacteraceae</taxon>
        <taxon>Brachybacterium</taxon>
    </lineage>
</organism>
<feature type="domain" description="Recombinase" evidence="3">
    <location>
        <begin position="166"/>
        <end position="291"/>
    </location>
</feature>
<protein>
    <submittedName>
        <fullName evidence="4">Recombinase family protein</fullName>
    </submittedName>
</protein>
<evidence type="ECO:0000313" key="5">
    <source>
        <dbReference type="Proteomes" id="UP000823823"/>
    </source>
</evidence>
<dbReference type="EMBL" id="DWZH01000071">
    <property type="protein sequence ID" value="HJB10758.1"/>
    <property type="molecule type" value="Genomic_DNA"/>
</dbReference>
<dbReference type="PROSITE" id="PS51736">
    <property type="entry name" value="RECOMBINASES_3"/>
    <property type="match status" value="1"/>
</dbReference>
<feature type="coiled-coil region" evidence="1">
    <location>
        <begin position="372"/>
        <end position="399"/>
    </location>
</feature>
<dbReference type="Gene3D" id="3.90.1750.20">
    <property type="entry name" value="Putative Large Serine Recombinase, Chain B, Domain 2"/>
    <property type="match status" value="1"/>
</dbReference>
<accession>A0A9D2LE07</accession>
<dbReference type="InterPro" id="IPR038109">
    <property type="entry name" value="DNA_bind_recomb_sf"/>
</dbReference>
<reference evidence="4" key="1">
    <citation type="journal article" date="2021" name="PeerJ">
        <title>Extensive microbial diversity within the chicken gut microbiome revealed by metagenomics and culture.</title>
        <authorList>
            <person name="Gilroy R."/>
            <person name="Ravi A."/>
            <person name="Getino M."/>
            <person name="Pursley I."/>
            <person name="Horton D.L."/>
            <person name="Alikhan N.F."/>
            <person name="Baker D."/>
            <person name="Gharbi K."/>
            <person name="Hall N."/>
            <person name="Watson M."/>
            <person name="Adriaenssens E.M."/>
            <person name="Foster-Nyarko E."/>
            <person name="Jarju S."/>
            <person name="Secka A."/>
            <person name="Antonio M."/>
            <person name="Oren A."/>
            <person name="Chaudhuri R.R."/>
            <person name="La Ragione R."/>
            <person name="Hildebrand F."/>
            <person name="Pallen M.J."/>
        </authorList>
    </citation>
    <scope>NUCLEOTIDE SEQUENCE</scope>
    <source>
        <strain evidence="4">ChiHjej13B12-24818</strain>
    </source>
</reference>
<feature type="domain" description="Resolvase/invertase-type recombinase catalytic" evidence="2">
    <location>
        <begin position="7"/>
        <end position="158"/>
    </location>
</feature>
<dbReference type="InterPro" id="IPR050639">
    <property type="entry name" value="SSR_resolvase"/>
</dbReference>
<keyword evidence="1" id="KW-0175">Coiled coil</keyword>
<dbReference type="AlphaFoldDB" id="A0A9D2LE07"/>
<dbReference type="Gene3D" id="3.40.50.1390">
    <property type="entry name" value="Resolvase, N-terminal catalytic domain"/>
    <property type="match status" value="1"/>
</dbReference>
<sequence length="495" mass="54264">MTFTGKRAAIYSRISKDKDGQAIGVERQESACRELADSLGYQVTHALVDNDISASFATSKRRPGYDELVQLIEAGDVDAVICWDTDRLHRRPLELEHYISACGVDGGTPTHTVNAGDLDLSTSSGRMIARIKGSVAAAESEKMSERIRAQKQHARVNGQALGGPVPLGWIKGDEKGTFEPDPEVAPVLAEATERIARGQSLTSVSKWIADKGVRGRRRNYSSPKPGEQRATWDELGPIMSTSTVRGLLMRPANVGLQEHEGKTYPGRYPAIVDTEDYATAHAALQTRRGKASGSGRRKHLLSGVAYCWCGEAMVGVNPQQYACRVQRRQAGRTQAGHAYRRTAPLDEYVRSVVAEYLDRADVGAQVTDQARKRTTRSARDAAREKLRELEERKRALARLFAAGTIGEAQLVDGTADLDQEIRRAEVTLKAQGGNRTVARIMRSSSPGHTFLDAPVDQQRTLIGELFRVDIEQGDGVGGRRFRTELIHITPKGEQA</sequence>
<dbReference type="PANTHER" id="PTHR30461">
    <property type="entry name" value="DNA-INVERTASE FROM LAMBDOID PROPHAGE"/>
    <property type="match status" value="1"/>
</dbReference>
<name>A0A9D2LE07_9MICO</name>
<reference evidence="4" key="2">
    <citation type="submission" date="2021-04" db="EMBL/GenBank/DDBJ databases">
        <authorList>
            <person name="Gilroy R."/>
        </authorList>
    </citation>
    <scope>NUCLEOTIDE SEQUENCE</scope>
    <source>
        <strain evidence="4">ChiHjej13B12-24818</strain>
    </source>
</reference>
<gene>
    <name evidence="4" type="ORF">H9786_09560</name>
</gene>
<dbReference type="GO" id="GO:0003677">
    <property type="term" value="F:DNA binding"/>
    <property type="evidence" value="ECO:0007669"/>
    <property type="project" value="InterPro"/>
</dbReference>
<dbReference type="PROSITE" id="PS51737">
    <property type="entry name" value="RECOMBINASE_DNA_BIND"/>
    <property type="match status" value="1"/>
</dbReference>
<dbReference type="SUPFAM" id="SSF53041">
    <property type="entry name" value="Resolvase-like"/>
    <property type="match status" value="1"/>
</dbReference>
<dbReference type="PANTHER" id="PTHR30461:SF23">
    <property type="entry name" value="DNA RECOMBINASE-RELATED"/>
    <property type="match status" value="1"/>
</dbReference>
<dbReference type="SMART" id="SM00857">
    <property type="entry name" value="Resolvase"/>
    <property type="match status" value="1"/>
</dbReference>